<dbReference type="Pfam" id="PF06089">
    <property type="entry name" value="Asparaginase_II"/>
    <property type="match status" value="1"/>
</dbReference>
<dbReference type="AlphaFoldDB" id="A0A4R0PCP4"/>
<comment type="caution">
    <text evidence="1">The sequence shown here is derived from an EMBL/GenBank/DDBJ whole genome shotgun (WGS) entry which is preliminary data.</text>
</comment>
<dbReference type="InterPro" id="IPR010349">
    <property type="entry name" value="Asparaginase_II"/>
</dbReference>
<proteinExistence type="predicted"/>
<name>A0A4R0PCP4_9HYPH</name>
<keyword evidence="2" id="KW-1185">Reference proteome</keyword>
<dbReference type="EMBL" id="SJST01000003">
    <property type="protein sequence ID" value="TCD14069.1"/>
    <property type="molecule type" value="Genomic_DNA"/>
</dbReference>
<dbReference type="RefSeq" id="WP_131567732.1">
    <property type="nucleotide sequence ID" value="NZ_JAINFK010000002.1"/>
</dbReference>
<dbReference type="PANTHER" id="PTHR42110">
    <property type="entry name" value="L-ASPARAGINASE, PUTATIVE (AFU_ORTHOLOGUE AFUA_3G11890)-RELATED"/>
    <property type="match status" value="1"/>
</dbReference>
<dbReference type="PANTHER" id="PTHR42110:SF1">
    <property type="entry name" value="L-ASPARAGINASE, PUTATIVE (AFU_ORTHOLOGUE AFUA_3G11890)-RELATED"/>
    <property type="match status" value="1"/>
</dbReference>
<protein>
    <submittedName>
        <fullName evidence="1">Asparaginase</fullName>
    </submittedName>
</protein>
<reference evidence="1 2" key="1">
    <citation type="journal article" date="2015" name="Antonie Van Leeuwenhoek">
        <title>Oricola cellulosilytica gen. nov., sp. nov., a cellulose-degrading bacterium of the family Phyllobacteriaceae isolated from surface seashore water, and emended descriptions of Mesorhizobium loti and Phyllobacterium myrsinacearum.</title>
        <authorList>
            <person name="Hameed A."/>
            <person name="Shahina M."/>
            <person name="Lai W.A."/>
            <person name="Lin S.Y."/>
            <person name="Young L.S."/>
            <person name="Liu Y.C."/>
            <person name="Hsu Y.H."/>
            <person name="Young C.C."/>
        </authorList>
    </citation>
    <scope>NUCLEOTIDE SEQUENCE [LARGE SCALE GENOMIC DNA]</scope>
    <source>
        <strain evidence="1 2">KCTC 52183</strain>
    </source>
</reference>
<accession>A0A4R0PCP4</accession>
<organism evidence="1 2">
    <name type="scientific">Oricola cellulosilytica</name>
    <dbReference type="NCBI Taxonomy" id="1429082"/>
    <lineage>
        <taxon>Bacteria</taxon>
        <taxon>Pseudomonadati</taxon>
        <taxon>Pseudomonadota</taxon>
        <taxon>Alphaproteobacteria</taxon>
        <taxon>Hyphomicrobiales</taxon>
        <taxon>Ahrensiaceae</taxon>
        <taxon>Oricola</taxon>
    </lineage>
</organism>
<dbReference type="OrthoDB" id="9780674at2"/>
<gene>
    <name evidence="1" type="ORF">E0D97_08215</name>
</gene>
<evidence type="ECO:0000313" key="1">
    <source>
        <dbReference type="EMBL" id="TCD14069.1"/>
    </source>
</evidence>
<evidence type="ECO:0000313" key="2">
    <source>
        <dbReference type="Proteomes" id="UP000291301"/>
    </source>
</evidence>
<dbReference type="Proteomes" id="UP000291301">
    <property type="component" value="Unassembled WGS sequence"/>
</dbReference>
<sequence length="336" mass="35621">MTANPVLVESTRGGVVETRHRGAIAVCDADGGVVWSAGKIDDLVFPRSAAKLVQALPLVESGAADRYGLTDRELALACASHSSEEDHVATAKSMLEKAGLSESNLECGTHWPLFNHKHLIDFAGAGKKPNQLHNNCSGKHAGFLCACAHQGIETEGYVGRDHAIQRQVKAALEDLTGTQIGEAQCGVDGCSIPTYAVPLRSLAHGFAKAATGHGLGKDRAVAARRLMAACMEHPWYVAGTKRFCTEVMEAGEGCIFAKTGADGVYAAAIPEMGLGLAIKCTDGSGPATEIMLASALARLFDEADARYEQLQAMTSRRIRNWNGTEVGEMRAVYKPD</sequence>